<feature type="compositionally biased region" description="Polar residues" evidence="5">
    <location>
        <begin position="883"/>
        <end position="894"/>
    </location>
</feature>
<dbReference type="Pfam" id="PF13426">
    <property type="entry name" value="PAS_9"/>
    <property type="match status" value="1"/>
</dbReference>
<dbReference type="PROSITE" id="PS50112">
    <property type="entry name" value="PAS"/>
    <property type="match status" value="2"/>
</dbReference>
<dbReference type="EMBL" id="CAVNYO010000054">
    <property type="protein sequence ID" value="CAK5264389.1"/>
    <property type="molecule type" value="Genomic_DNA"/>
</dbReference>
<dbReference type="NCBIfam" id="TIGR00229">
    <property type="entry name" value="sensory_box"/>
    <property type="match status" value="2"/>
</dbReference>
<sequence>MSFSYLNFPFDEYNPETLQDQNDTQHQGHSQDNGMMQMPQSQSTIQFQFPEYLYDAAPTLAPGGGAEALHPAQAAQWFRNNGFQAHQSAAQPGAANAEDWERARIFGMPAVQDAYESLENLSNFSSSFGTSVSPFFNPDAAFMNPSPLSSASGTWSDESWSPSSTAFNPFQPSSHDNSLGRPLARALTTAPRSTSPAPLTASARLPLYSGSGFDALSLLARVMARPNPTIQLGPVDFSTSFVVVDVRRHDEPIVYCSPSFCALTGYSEKEVMGRNCRFLQAPPTSESSGELLPLAKGDPRHHTSHVAVRALAKAVGGHKESQVSVVNYRRDGSAFVNLVSIVPLVGESGVPGMEQDGEVVWYVGFQVDLTSQSESIVQRVKEGRYHKGVPLLSAPSMEDDGIKSESVPQRERRTNLVPAPLVSSLLARLLINPRFLASLDATPVSTVGALVPSTSGGGLPPDPSSHALHSILLGVLPDFIHVLSLKGAFLYVSPAVTRCLGWAPTELVGRSLEDICFSRDVVSVGRALKEASLPAEGWAGDKALGGTSSEALRVVDLVFRARTKQGTWVWVECRGRLHVEPGKGRKAIVLIGRARGMTHMPAPEKEKTPPTPTPISRQARHVSGSPTGSGSGLEWALQPKRARIEASDNLVGVAYRLTSGQGASTSPVSSPLPSATLPTAFHGVMDPYGLLLSVGVGANTVLGLEPASIRGTRIGALVVDSHAPSNPIESTLAAWRQEIPNGIRQIQCILQGKNGPVSAIVRFVAPAAERTPLPCAVAPAQLMYGVYLASCPPRPSPNANPFHRLDPNVGESWQYELSQLRFANERLIEEIQELERAEEKRAVKKAVEEEKQRIVSRYEVPEYSSYSNAGFTGVPLTLAGRRQQLQNDSASWQGRSAYPASSSSSSPYSLPMKRPWEDV</sequence>
<evidence type="ECO:0000256" key="5">
    <source>
        <dbReference type="SAM" id="MobiDB-lite"/>
    </source>
</evidence>
<keyword evidence="4" id="KW-0175">Coiled coil</keyword>
<feature type="region of interest" description="Disordered" evidence="5">
    <location>
        <begin position="162"/>
        <end position="181"/>
    </location>
</feature>
<comment type="caution">
    <text evidence="8">The sequence shown here is derived from an EMBL/GenBank/DDBJ whole genome shotgun (WGS) entry which is preliminary data.</text>
</comment>
<feature type="domain" description="PAS" evidence="6">
    <location>
        <begin position="241"/>
        <end position="275"/>
    </location>
</feature>
<keyword evidence="3" id="KW-0157">Chromophore</keyword>
<name>A0AAD2GUN0_9AGAR</name>
<evidence type="ECO:0000256" key="4">
    <source>
        <dbReference type="SAM" id="Coils"/>
    </source>
</evidence>
<organism evidence="8 9">
    <name type="scientific">Mycena citricolor</name>
    <dbReference type="NCBI Taxonomy" id="2018698"/>
    <lineage>
        <taxon>Eukaryota</taxon>
        <taxon>Fungi</taxon>
        <taxon>Dikarya</taxon>
        <taxon>Basidiomycota</taxon>
        <taxon>Agaricomycotina</taxon>
        <taxon>Agaricomycetes</taxon>
        <taxon>Agaricomycetidae</taxon>
        <taxon>Agaricales</taxon>
        <taxon>Marasmiineae</taxon>
        <taxon>Mycenaceae</taxon>
        <taxon>Mycena</taxon>
    </lineage>
</organism>
<dbReference type="CDD" id="cd00130">
    <property type="entry name" value="PAS"/>
    <property type="match status" value="2"/>
</dbReference>
<keyword evidence="2" id="KW-0288">FMN</keyword>
<feature type="region of interest" description="Disordered" evidence="5">
    <location>
        <begin position="880"/>
        <end position="919"/>
    </location>
</feature>
<proteinExistence type="predicted"/>
<reference evidence="8" key="1">
    <citation type="submission" date="2023-11" db="EMBL/GenBank/DDBJ databases">
        <authorList>
            <person name="De Vega J J."/>
            <person name="De Vega J J."/>
        </authorList>
    </citation>
    <scope>NUCLEOTIDE SEQUENCE</scope>
</reference>
<dbReference type="InterPro" id="IPR013655">
    <property type="entry name" value="PAS_fold_3"/>
</dbReference>
<dbReference type="SUPFAM" id="SSF55785">
    <property type="entry name" value="PYP-like sensor domain (PAS domain)"/>
    <property type="match status" value="2"/>
</dbReference>
<dbReference type="PANTHER" id="PTHR47429:SF7">
    <property type="entry name" value="GATA-FACTOR"/>
    <property type="match status" value="1"/>
</dbReference>
<feature type="region of interest" description="Disordered" evidence="5">
    <location>
        <begin position="600"/>
        <end position="633"/>
    </location>
</feature>
<protein>
    <recommendedName>
        <fullName evidence="10">White collar 1 protein</fullName>
    </recommendedName>
</protein>
<evidence type="ECO:0008006" key="10">
    <source>
        <dbReference type="Google" id="ProtNLM"/>
    </source>
</evidence>
<dbReference type="Pfam" id="PF08447">
    <property type="entry name" value="PAS_3"/>
    <property type="match status" value="1"/>
</dbReference>
<evidence type="ECO:0000259" key="7">
    <source>
        <dbReference type="PROSITE" id="PS50113"/>
    </source>
</evidence>
<dbReference type="PROSITE" id="PS50113">
    <property type="entry name" value="PAC"/>
    <property type="match status" value="1"/>
</dbReference>
<feature type="region of interest" description="Disordered" evidence="5">
    <location>
        <begin position="13"/>
        <end position="39"/>
    </location>
</feature>
<feature type="domain" description="PAC" evidence="7">
    <location>
        <begin position="319"/>
        <end position="381"/>
    </location>
</feature>
<dbReference type="AlphaFoldDB" id="A0AAD2GUN0"/>
<evidence type="ECO:0000313" key="8">
    <source>
        <dbReference type="EMBL" id="CAK5264389.1"/>
    </source>
</evidence>
<dbReference type="InterPro" id="IPR035965">
    <property type="entry name" value="PAS-like_dom_sf"/>
</dbReference>
<feature type="compositionally biased region" description="Polar residues" evidence="5">
    <location>
        <begin position="16"/>
        <end position="39"/>
    </location>
</feature>
<dbReference type="Gene3D" id="3.30.450.20">
    <property type="entry name" value="PAS domain"/>
    <property type="match status" value="2"/>
</dbReference>
<dbReference type="InterPro" id="IPR000700">
    <property type="entry name" value="PAS-assoc_C"/>
</dbReference>
<evidence type="ECO:0000259" key="6">
    <source>
        <dbReference type="PROSITE" id="PS50112"/>
    </source>
</evidence>
<dbReference type="SMART" id="SM00091">
    <property type="entry name" value="PAS"/>
    <property type="match status" value="2"/>
</dbReference>
<evidence type="ECO:0000256" key="1">
    <source>
        <dbReference type="ARBA" id="ARBA00022630"/>
    </source>
</evidence>
<feature type="coiled-coil region" evidence="4">
    <location>
        <begin position="817"/>
        <end position="844"/>
    </location>
</feature>
<dbReference type="Proteomes" id="UP001295794">
    <property type="component" value="Unassembled WGS sequence"/>
</dbReference>
<gene>
    <name evidence="8" type="ORF">MYCIT1_LOCUS4515</name>
</gene>
<evidence type="ECO:0000313" key="9">
    <source>
        <dbReference type="Proteomes" id="UP001295794"/>
    </source>
</evidence>
<dbReference type="PANTHER" id="PTHR47429">
    <property type="entry name" value="PROTEIN TWIN LOV 1"/>
    <property type="match status" value="1"/>
</dbReference>
<evidence type="ECO:0000256" key="2">
    <source>
        <dbReference type="ARBA" id="ARBA00022643"/>
    </source>
</evidence>
<accession>A0AAD2GUN0</accession>
<feature type="domain" description="PAS" evidence="6">
    <location>
        <begin position="465"/>
        <end position="512"/>
    </location>
</feature>
<feature type="compositionally biased region" description="Low complexity" evidence="5">
    <location>
        <begin position="896"/>
        <end position="909"/>
    </location>
</feature>
<keyword evidence="9" id="KW-1185">Reference proteome</keyword>
<feature type="compositionally biased region" description="Polar residues" evidence="5">
    <location>
        <begin position="162"/>
        <end position="177"/>
    </location>
</feature>
<dbReference type="GO" id="GO:0005634">
    <property type="term" value="C:nucleus"/>
    <property type="evidence" value="ECO:0007669"/>
    <property type="project" value="TreeGrafter"/>
</dbReference>
<dbReference type="InterPro" id="IPR000014">
    <property type="entry name" value="PAS"/>
</dbReference>
<evidence type="ECO:0000256" key="3">
    <source>
        <dbReference type="ARBA" id="ARBA00022991"/>
    </source>
</evidence>
<keyword evidence="1" id="KW-0285">Flavoprotein</keyword>